<organism evidence="2 3">
    <name type="scientific">Leersia perrieri</name>
    <dbReference type="NCBI Taxonomy" id="77586"/>
    <lineage>
        <taxon>Eukaryota</taxon>
        <taxon>Viridiplantae</taxon>
        <taxon>Streptophyta</taxon>
        <taxon>Embryophyta</taxon>
        <taxon>Tracheophyta</taxon>
        <taxon>Spermatophyta</taxon>
        <taxon>Magnoliopsida</taxon>
        <taxon>Liliopsida</taxon>
        <taxon>Poales</taxon>
        <taxon>Poaceae</taxon>
        <taxon>BOP clade</taxon>
        <taxon>Oryzoideae</taxon>
        <taxon>Oryzeae</taxon>
        <taxon>Oryzinae</taxon>
        <taxon>Leersia</taxon>
    </lineage>
</organism>
<feature type="compositionally biased region" description="Pro residues" evidence="1">
    <location>
        <begin position="45"/>
        <end position="55"/>
    </location>
</feature>
<evidence type="ECO:0000313" key="3">
    <source>
        <dbReference type="Proteomes" id="UP000032180"/>
    </source>
</evidence>
<dbReference type="EnsemblPlants" id="LPERR05G11410.1">
    <property type="protein sequence ID" value="LPERR05G11410.1"/>
    <property type="gene ID" value="LPERR05G11410"/>
</dbReference>
<keyword evidence="3" id="KW-1185">Reference proteome</keyword>
<accession>A0A0D9WFW8</accession>
<feature type="region of interest" description="Disordered" evidence="1">
    <location>
        <begin position="1"/>
        <end position="81"/>
    </location>
</feature>
<protein>
    <submittedName>
        <fullName evidence="2">Uncharacterized protein</fullName>
    </submittedName>
</protein>
<evidence type="ECO:0000313" key="2">
    <source>
        <dbReference type="EnsemblPlants" id="LPERR05G11410.1"/>
    </source>
</evidence>
<feature type="compositionally biased region" description="Basic and acidic residues" evidence="1">
    <location>
        <begin position="59"/>
        <end position="70"/>
    </location>
</feature>
<reference evidence="3" key="2">
    <citation type="submission" date="2013-12" db="EMBL/GenBank/DDBJ databases">
        <authorList>
            <person name="Yu Y."/>
            <person name="Lee S."/>
            <person name="de Baynast K."/>
            <person name="Wissotski M."/>
            <person name="Liu L."/>
            <person name="Talag J."/>
            <person name="Goicoechea J."/>
            <person name="Angelova A."/>
            <person name="Jetty R."/>
            <person name="Kudrna D."/>
            <person name="Golser W."/>
            <person name="Rivera L."/>
            <person name="Zhang J."/>
            <person name="Wing R."/>
        </authorList>
    </citation>
    <scope>NUCLEOTIDE SEQUENCE</scope>
</reference>
<dbReference type="Gramene" id="LPERR05G11410.1">
    <property type="protein sequence ID" value="LPERR05G11410.1"/>
    <property type="gene ID" value="LPERR05G11410"/>
</dbReference>
<dbReference type="AlphaFoldDB" id="A0A0D9WFW8"/>
<reference evidence="2 3" key="1">
    <citation type="submission" date="2012-08" db="EMBL/GenBank/DDBJ databases">
        <title>Oryza genome evolution.</title>
        <authorList>
            <person name="Wing R.A."/>
        </authorList>
    </citation>
    <scope>NUCLEOTIDE SEQUENCE</scope>
</reference>
<proteinExistence type="predicted"/>
<dbReference type="HOGENOM" id="CLU_2577323_0_0_1"/>
<sequence length="81" mass="8653">MISAEAPSRQPRLASPPRLGRAAAADERGQEGHGTAPPTASSPCGPRPSLRPPVLPARARTDERRTESKSNCEATTVRRVR</sequence>
<dbReference type="Proteomes" id="UP000032180">
    <property type="component" value="Chromosome 5"/>
</dbReference>
<reference evidence="2" key="3">
    <citation type="submission" date="2015-04" db="UniProtKB">
        <authorList>
            <consortium name="EnsemblPlants"/>
        </authorList>
    </citation>
    <scope>IDENTIFICATION</scope>
</reference>
<name>A0A0D9WFW8_9ORYZ</name>
<evidence type="ECO:0000256" key="1">
    <source>
        <dbReference type="SAM" id="MobiDB-lite"/>
    </source>
</evidence>